<gene>
    <name evidence="4" type="ORF">REIFOR_01187</name>
</gene>
<dbReference type="SUPFAM" id="SSF48498">
    <property type="entry name" value="Tetracyclin repressor-like, C-terminal domain"/>
    <property type="match status" value="1"/>
</dbReference>
<sequence length="229" mass="25832">MQEYLLDTAQKRLNDAFRTRTKAGRIRQQNEAKIIKAAEIEFAQNGYKGTSLNAVADRAQLPKSNILYYFKSKFGLYGAVLADILEMWNQAFSVASIDSDPAETLYRYIEAKVAYSYTHPLASRIFAMEIIQGAPHLEAFLAQDLKVWLDDRASVIQSWIDAGKMKAVNPHHLIFLIWGSTQHYADFSTQVCWALGKKEYDQQDFQDATATVAMIVLGGLGLTIPTENR</sequence>
<protein>
    <submittedName>
        <fullName evidence="4">Transcriptional regulator, TetR family</fullName>
    </submittedName>
</protein>
<dbReference type="EMBL" id="CP011797">
    <property type="protein sequence ID" value="ATX76333.1"/>
    <property type="molecule type" value="Genomic_DNA"/>
</dbReference>
<dbReference type="PANTHER" id="PTHR30328">
    <property type="entry name" value="TRANSCRIPTIONAL REPRESSOR"/>
    <property type="match status" value="1"/>
</dbReference>
<dbReference type="InterPro" id="IPR050109">
    <property type="entry name" value="HTH-type_TetR-like_transc_reg"/>
</dbReference>
<dbReference type="Gene3D" id="1.10.10.60">
    <property type="entry name" value="Homeodomain-like"/>
    <property type="match status" value="1"/>
</dbReference>
<keyword evidence="5" id="KW-1185">Reference proteome</keyword>
<feature type="DNA-binding region" description="H-T-H motif" evidence="2">
    <location>
        <begin position="51"/>
        <end position="70"/>
    </location>
</feature>
<organism evidence="4 5">
    <name type="scientific">Reinekea forsetii</name>
    <dbReference type="NCBI Taxonomy" id="1336806"/>
    <lineage>
        <taxon>Bacteria</taxon>
        <taxon>Pseudomonadati</taxon>
        <taxon>Pseudomonadota</taxon>
        <taxon>Gammaproteobacteria</taxon>
        <taxon>Oceanospirillales</taxon>
        <taxon>Saccharospirillaceae</taxon>
        <taxon>Reinekea</taxon>
    </lineage>
</organism>
<keyword evidence="1 2" id="KW-0238">DNA-binding</keyword>
<name>A0A2K8KNE2_9GAMM</name>
<dbReference type="Pfam" id="PF08362">
    <property type="entry name" value="TetR_C_3"/>
    <property type="match status" value="1"/>
</dbReference>
<dbReference type="InterPro" id="IPR036271">
    <property type="entry name" value="Tet_transcr_reg_TetR-rel_C_sf"/>
</dbReference>
<dbReference type="GO" id="GO:0003677">
    <property type="term" value="F:DNA binding"/>
    <property type="evidence" value="ECO:0007669"/>
    <property type="project" value="UniProtKB-UniRule"/>
</dbReference>
<evidence type="ECO:0000313" key="5">
    <source>
        <dbReference type="Proteomes" id="UP000229757"/>
    </source>
</evidence>
<feature type="domain" description="HTH tetR-type" evidence="3">
    <location>
        <begin position="28"/>
        <end position="88"/>
    </location>
</feature>
<dbReference type="InterPro" id="IPR013573">
    <property type="entry name" value="Tscrpt_reg_YcdC_C"/>
</dbReference>
<dbReference type="GO" id="GO:0045892">
    <property type="term" value="P:negative regulation of DNA-templated transcription"/>
    <property type="evidence" value="ECO:0007669"/>
    <property type="project" value="InterPro"/>
</dbReference>
<dbReference type="KEGG" id="rfo:REIFOR_01187"/>
<evidence type="ECO:0000259" key="3">
    <source>
        <dbReference type="PROSITE" id="PS50977"/>
    </source>
</evidence>
<proteinExistence type="predicted"/>
<dbReference type="PROSITE" id="PS50977">
    <property type="entry name" value="HTH_TETR_2"/>
    <property type="match status" value="1"/>
</dbReference>
<accession>A0A2K8KNE2</accession>
<dbReference type="SUPFAM" id="SSF46689">
    <property type="entry name" value="Homeodomain-like"/>
    <property type="match status" value="1"/>
</dbReference>
<dbReference type="Gene3D" id="1.10.357.10">
    <property type="entry name" value="Tetracycline Repressor, domain 2"/>
    <property type="match status" value="1"/>
</dbReference>
<dbReference type="Proteomes" id="UP000229757">
    <property type="component" value="Chromosome"/>
</dbReference>
<reference evidence="4 5" key="1">
    <citation type="journal article" date="2017" name="Environ. Microbiol.">
        <title>Genomic and physiological analyses of 'Reinekea forsetii' reveal a versatile opportunistic lifestyle during spring algae blooms.</title>
        <authorList>
            <person name="Avci B."/>
            <person name="Hahnke R.L."/>
            <person name="Chafee M."/>
            <person name="Fischer T."/>
            <person name="Gruber-Vodicka H."/>
            <person name="Tegetmeyer H.E."/>
            <person name="Harder J."/>
            <person name="Fuchs B.M."/>
            <person name="Amann R.I."/>
            <person name="Teeling H."/>
        </authorList>
    </citation>
    <scope>NUCLEOTIDE SEQUENCE [LARGE SCALE GENOMIC DNA]</scope>
    <source>
        <strain evidence="4 5">Hel1_31_D35</strain>
    </source>
</reference>
<dbReference type="PANTHER" id="PTHR30328:SF54">
    <property type="entry name" value="HTH-TYPE TRANSCRIPTIONAL REPRESSOR SCO4008"/>
    <property type="match status" value="1"/>
</dbReference>
<evidence type="ECO:0000313" key="4">
    <source>
        <dbReference type="EMBL" id="ATX76333.1"/>
    </source>
</evidence>
<dbReference type="Pfam" id="PF00440">
    <property type="entry name" value="TetR_N"/>
    <property type="match status" value="1"/>
</dbReference>
<dbReference type="InterPro" id="IPR009057">
    <property type="entry name" value="Homeodomain-like_sf"/>
</dbReference>
<dbReference type="InterPro" id="IPR001647">
    <property type="entry name" value="HTH_TetR"/>
</dbReference>
<evidence type="ECO:0000256" key="1">
    <source>
        <dbReference type="ARBA" id="ARBA00023125"/>
    </source>
</evidence>
<evidence type="ECO:0000256" key="2">
    <source>
        <dbReference type="PROSITE-ProRule" id="PRU00335"/>
    </source>
</evidence>
<dbReference type="AlphaFoldDB" id="A0A2K8KNE2"/>